<dbReference type="Pfam" id="PF10159">
    <property type="entry name" value="MMtag"/>
    <property type="match status" value="1"/>
</dbReference>
<reference evidence="3 4" key="1">
    <citation type="submission" date="2019-02" db="EMBL/GenBank/DDBJ databases">
        <title>Genome sequencing of the rare red list fungi Dentipellis fragilis.</title>
        <authorList>
            <person name="Buettner E."/>
            <person name="Kellner H."/>
        </authorList>
    </citation>
    <scope>NUCLEOTIDE SEQUENCE [LARGE SCALE GENOMIC DNA]</scope>
    <source>
        <strain evidence="3 4">DSM 105465</strain>
    </source>
</reference>
<feature type="domain" description="Multiple myeloma tumor-associated protein 2-like N-terminal" evidence="2">
    <location>
        <begin position="8"/>
        <end position="82"/>
    </location>
</feature>
<feature type="compositionally biased region" description="Basic and acidic residues" evidence="1">
    <location>
        <begin position="134"/>
        <end position="173"/>
    </location>
</feature>
<dbReference type="PANTHER" id="PTHR14580">
    <property type="entry name" value="MULTIPLE MYELOMA TUMOR-ASSOCIATED PROTEIN 2 FAMILY MEMBER"/>
    <property type="match status" value="1"/>
</dbReference>
<organism evidence="3 4">
    <name type="scientific">Dentipellis fragilis</name>
    <dbReference type="NCBI Taxonomy" id="205917"/>
    <lineage>
        <taxon>Eukaryota</taxon>
        <taxon>Fungi</taxon>
        <taxon>Dikarya</taxon>
        <taxon>Basidiomycota</taxon>
        <taxon>Agaricomycotina</taxon>
        <taxon>Agaricomycetes</taxon>
        <taxon>Russulales</taxon>
        <taxon>Hericiaceae</taxon>
        <taxon>Dentipellis</taxon>
    </lineage>
</organism>
<sequence>MFEPVRGGTRGGQAEFKWSDVSADKDRENYLGHSINAPTGRWQKNKDIHWYDRELQSTAEERAEEIRKIKEAEAEALSAALGFGPSQKGGATATASAGPTTGANAMPTGDRKPSDAELQKALEKEERRKRKAERKAEKLARKEERRAERSRHKRDEDDSSRERDHGRPYDRWRSRSPVRRSSKDVRRPGSGDTGALAACHRTSATLAR</sequence>
<dbReference type="EMBL" id="SEOQ01000248">
    <property type="protein sequence ID" value="TFY66430.1"/>
    <property type="molecule type" value="Genomic_DNA"/>
</dbReference>
<protein>
    <recommendedName>
        <fullName evidence="2">Multiple myeloma tumor-associated protein 2-like N-terminal domain-containing protein</fullName>
    </recommendedName>
</protein>
<dbReference type="Proteomes" id="UP000298327">
    <property type="component" value="Unassembled WGS sequence"/>
</dbReference>
<comment type="caution">
    <text evidence="3">The sequence shown here is derived from an EMBL/GenBank/DDBJ whole genome shotgun (WGS) entry which is preliminary data.</text>
</comment>
<evidence type="ECO:0000313" key="3">
    <source>
        <dbReference type="EMBL" id="TFY66430.1"/>
    </source>
</evidence>
<evidence type="ECO:0000259" key="2">
    <source>
        <dbReference type="Pfam" id="PF10159"/>
    </source>
</evidence>
<dbReference type="AlphaFoldDB" id="A0A4Y9YXF1"/>
<accession>A0A4Y9YXF1</accession>
<evidence type="ECO:0000256" key="1">
    <source>
        <dbReference type="SAM" id="MobiDB-lite"/>
    </source>
</evidence>
<dbReference type="PANTHER" id="PTHR14580:SF0">
    <property type="entry name" value="MULTIPLE MYELOMA TUMOR-ASSOCIATED PROTEIN 2"/>
    <property type="match status" value="1"/>
</dbReference>
<feature type="region of interest" description="Disordered" evidence="1">
    <location>
        <begin position="80"/>
        <end position="208"/>
    </location>
</feature>
<keyword evidence="4" id="KW-1185">Reference proteome</keyword>
<feature type="compositionally biased region" description="Low complexity" evidence="1">
    <location>
        <begin position="89"/>
        <end position="105"/>
    </location>
</feature>
<dbReference type="InterPro" id="IPR039207">
    <property type="entry name" value="MMTAG2-like"/>
</dbReference>
<dbReference type="InterPro" id="IPR019315">
    <property type="entry name" value="MMTA2_N"/>
</dbReference>
<feature type="compositionally biased region" description="Basic and acidic residues" evidence="1">
    <location>
        <begin position="109"/>
        <end position="126"/>
    </location>
</feature>
<proteinExistence type="predicted"/>
<evidence type="ECO:0000313" key="4">
    <source>
        <dbReference type="Proteomes" id="UP000298327"/>
    </source>
</evidence>
<feature type="region of interest" description="Disordered" evidence="1">
    <location>
        <begin position="1"/>
        <end position="27"/>
    </location>
</feature>
<dbReference type="OrthoDB" id="5390672at2759"/>
<name>A0A4Y9YXF1_9AGAM</name>
<gene>
    <name evidence="3" type="ORF">EVG20_g4657</name>
</gene>